<dbReference type="EMBL" id="CM037151">
    <property type="protein sequence ID" value="KAH7842222.1"/>
    <property type="molecule type" value="Genomic_DNA"/>
</dbReference>
<evidence type="ECO:0000313" key="2">
    <source>
        <dbReference type="Proteomes" id="UP000828048"/>
    </source>
</evidence>
<reference evidence="1 2" key="1">
    <citation type="journal article" date="2021" name="Hortic Res">
        <title>High-quality reference genome and annotation aids understanding of berry development for evergreen blueberry (Vaccinium darrowii).</title>
        <authorList>
            <person name="Yu J."/>
            <person name="Hulse-Kemp A.M."/>
            <person name="Babiker E."/>
            <person name="Staton M."/>
        </authorList>
    </citation>
    <scope>NUCLEOTIDE SEQUENCE [LARGE SCALE GENOMIC DNA]</scope>
    <source>
        <strain evidence="2">cv. NJ 8807/NJ 8810</strain>
        <tissue evidence="1">Young leaf</tissue>
    </source>
</reference>
<gene>
    <name evidence="1" type="ORF">Vadar_002800</name>
</gene>
<sequence length="93" mass="10243">MELCCRMSVAIPIGVVSYMDIDGYRYKRDVLFCHDVKLPEGFIPENQGEKGDENLLLSIYAGSKPGEVSCSSGAEICAKIFKGSLLWLPNVLL</sequence>
<name>A0ACB7XMP1_9ERIC</name>
<keyword evidence="2" id="KW-1185">Reference proteome</keyword>
<evidence type="ECO:0000313" key="1">
    <source>
        <dbReference type="EMBL" id="KAH7842222.1"/>
    </source>
</evidence>
<organism evidence="1 2">
    <name type="scientific">Vaccinium darrowii</name>
    <dbReference type="NCBI Taxonomy" id="229202"/>
    <lineage>
        <taxon>Eukaryota</taxon>
        <taxon>Viridiplantae</taxon>
        <taxon>Streptophyta</taxon>
        <taxon>Embryophyta</taxon>
        <taxon>Tracheophyta</taxon>
        <taxon>Spermatophyta</taxon>
        <taxon>Magnoliopsida</taxon>
        <taxon>eudicotyledons</taxon>
        <taxon>Gunneridae</taxon>
        <taxon>Pentapetalae</taxon>
        <taxon>asterids</taxon>
        <taxon>Ericales</taxon>
        <taxon>Ericaceae</taxon>
        <taxon>Vaccinioideae</taxon>
        <taxon>Vaccinieae</taxon>
        <taxon>Vaccinium</taxon>
    </lineage>
</organism>
<protein>
    <submittedName>
        <fullName evidence="1">Uncharacterized protein</fullName>
    </submittedName>
</protein>
<comment type="caution">
    <text evidence="1">The sequence shown here is derived from an EMBL/GenBank/DDBJ whole genome shotgun (WGS) entry which is preliminary data.</text>
</comment>
<accession>A0ACB7XMP1</accession>
<dbReference type="Proteomes" id="UP000828048">
    <property type="component" value="Chromosome 1"/>
</dbReference>
<proteinExistence type="predicted"/>